<sequence length="459" mass="48200">MIEPRLTIRAAGAALSARRVSPSELLERYLDRIERFNPTINAFTTVAADSARADAARAESELRDGCLRGRLQGIPIAVKDNIDTKGIRTTIGSSFFQHDVPARDARVVEMLRAAGAVIVGKTATHEFACGVTTNNPHYGPTCNPVDPARISGGSSGGSAAAVAAGLAAASIGTDTAGSIRIPAALCGCVGFKPTYGSVSTAGVFPLSPSLDHVGPLTVDVADAAIMLDAIGGTGDNGPSTVVSDLRGPLPRIRIGIAPHLFTTGSDPDVKRSFDMAVATAANIGFDIVELPLSQDLLQRAFTAVFDTLLGDAQHIHRHRLEHERHRFGADVLQFLERPAPDADRISHARRNIRAVSTELRTALTDVNVLLTPTTPIPAPKINENRVQLDGMTVATSTALVLCTAIFNAGGLPALSLPGHPTPDGLPTGIQIIGAPNADRLVLKIGHHLERALRPTVDEP</sequence>
<dbReference type="GO" id="GO:0050566">
    <property type="term" value="F:asparaginyl-tRNA synthase (glutamine-hydrolyzing) activity"/>
    <property type="evidence" value="ECO:0007669"/>
    <property type="project" value="UniProtKB-EC"/>
</dbReference>
<organism evidence="2 3">
    <name type="scientific">Mycolicibacterium frederiksbergense</name>
    <dbReference type="NCBI Taxonomy" id="117567"/>
    <lineage>
        <taxon>Bacteria</taxon>
        <taxon>Bacillati</taxon>
        <taxon>Actinomycetota</taxon>
        <taxon>Actinomycetes</taxon>
        <taxon>Mycobacteriales</taxon>
        <taxon>Mycobacteriaceae</taxon>
        <taxon>Mycolicibacterium</taxon>
    </lineage>
</organism>
<dbReference type="EC" id="6.3.5.6" evidence="2"/>
<dbReference type="Pfam" id="PF01425">
    <property type="entry name" value="Amidase"/>
    <property type="match status" value="1"/>
</dbReference>
<protein>
    <submittedName>
        <fullName evidence="2">Aspartyl-tRNA(Asn)/glutamyl-tRNA(Gln) amidotransferase subunit A</fullName>
        <ecNumber evidence="2">6.3.5.6</ecNumber>
        <ecNumber evidence="2">6.3.5.7</ecNumber>
    </submittedName>
</protein>
<keyword evidence="2" id="KW-0436">Ligase</keyword>
<evidence type="ECO:0000259" key="1">
    <source>
        <dbReference type="Pfam" id="PF01425"/>
    </source>
</evidence>
<proteinExistence type="predicted"/>
<name>A0ABT6KZD1_9MYCO</name>
<dbReference type="SUPFAM" id="SSF75304">
    <property type="entry name" value="Amidase signature (AS) enzymes"/>
    <property type="match status" value="1"/>
</dbReference>
<feature type="domain" description="Amidase" evidence="1">
    <location>
        <begin position="24"/>
        <end position="442"/>
    </location>
</feature>
<dbReference type="InterPro" id="IPR023631">
    <property type="entry name" value="Amidase_dom"/>
</dbReference>
<reference evidence="2 3" key="1">
    <citation type="submission" date="2023-04" db="EMBL/GenBank/DDBJ databases">
        <title>Forest soil microbial communities from Buena Vista Peninsula, Colon Province, Panama.</title>
        <authorList>
            <person name="Bouskill N."/>
        </authorList>
    </citation>
    <scope>NUCLEOTIDE SEQUENCE [LARGE SCALE GENOMIC DNA]</scope>
    <source>
        <strain evidence="2 3">AC80</strain>
    </source>
</reference>
<dbReference type="InterPro" id="IPR036928">
    <property type="entry name" value="AS_sf"/>
</dbReference>
<dbReference type="GO" id="GO:0050567">
    <property type="term" value="F:glutaminyl-tRNA synthase (glutamine-hydrolyzing) activity"/>
    <property type="evidence" value="ECO:0007669"/>
    <property type="project" value="UniProtKB-EC"/>
</dbReference>
<dbReference type="PANTHER" id="PTHR11895">
    <property type="entry name" value="TRANSAMIDASE"/>
    <property type="match status" value="1"/>
</dbReference>
<gene>
    <name evidence="2" type="ORF">M2272_002703</name>
</gene>
<evidence type="ECO:0000313" key="3">
    <source>
        <dbReference type="Proteomes" id="UP001160130"/>
    </source>
</evidence>
<comment type="caution">
    <text evidence="2">The sequence shown here is derived from an EMBL/GenBank/DDBJ whole genome shotgun (WGS) entry which is preliminary data.</text>
</comment>
<keyword evidence="3" id="KW-1185">Reference proteome</keyword>
<dbReference type="EC" id="6.3.5.7" evidence="2"/>
<dbReference type="Gene3D" id="3.90.1300.10">
    <property type="entry name" value="Amidase signature (AS) domain"/>
    <property type="match status" value="1"/>
</dbReference>
<dbReference type="PROSITE" id="PS00571">
    <property type="entry name" value="AMIDASES"/>
    <property type="match status" value="1"/>
</dbReference>
<dbReference type="Proteomes" id="UP001160130">
    <property type="component" value="Unassembled WGS sequence"/>
</dbReference>
<dbReference type="InterPro" id="IPR020556">
    <property type="entry name" value="Amidase_CS"/>
</dbReference>
<accession>A0ABT6KZD1</accession>
<dbReference type="EMBL" id="JARXVE010000003">
    <property type="protein sequence ID" value="MDH6196063.1"/>
    <property type="molecule type" value="Genomic_DNA"/>
</dbReference>
<dbReference type="InterPro" id="IPR000120">
    <property type="entry name" value="Amidase"/>
</dbReference>
<dbReference type="PANTHER" id="PTHR11895:SF176">
    <property type="entry name" value="AMIDASE AMID-RELATED"/>
    <property type="match status" value="1"/>
</dbReference>
<evidence type="ECO:0000313" key="2">
    <source>
        <dbReference type="EMBL" id="MDH6196063.1"/>
    </source>
</evidence>